<dbReference type="GO" id="GO:0005576">
    <property type="term" value="C:extracellular region"/>
    <property type="evidence" value="ECO:0007669"/>
    <property type="project" value="InterPro"/>
</dbReference>
<dbReference type="AlphaFoldDB" id="A0A397A8L6"/>
<name>A0A397A8L6_APHAT</name>
<gene>
    <name evidence="2" type="ORF">DYB30_003724</name>
    <name evidence="1" type="ORF">DYB36_011660</name>
</gene>
<dbReference type="SMART" id="SM01187">
    <property type="entry name" value="Elicitin"/>
    <property type="match status" value="1"/>
</dbReference>
<evidence type="ECO:0000313" key="4">
    <source>
        <dbReference type="Proteomes" id="UP000266643"/>
    </source>
</evidence>
<organism evidence="1 3">
    <name type="scientific">Aphanomyces astaci</name>
    <name type="common">Crayfish plague agent</name>
    <dbReference type="NCBI Taxonomy" id="112090"/>
    <lineage>
        <taxon>Eukaryota</taxon>
        <taxon>Sar</taxon>
        <taxon>Stramenopiles</taxon>
        <taxon>Oomycota</taxon>
        <taxon>Saprolegniomycetes</taxon>
        <taxon>Saprolegniales</taxon>
        <taxon>Verrucalvaceae</taxon>
        <taxon>Aphanomyces</taxon>
    </lineage>
</organism>
<dbReference type="EMBL" id="QUSZ01006997">
    <property type="protein sequence ID" value="RHY03902.1"/>
    <property type="molecule type" value="Genomic_DNA"/>
</dbReference>
<sequence length="188" mass="19694">MKAVYFAACVAALVNGQATKTTLTPTSTPPIIKALCTSVEISEIHALESTASYNTCRSDAQKQIFDGQPNDICAVPSCVTAVKNLVGKYPRCVFDTRVPANDVLPYAKQCNVDPLVTTPPETTTPKPQFTVAPTPNTTTVEDEVTTTATPSKTTSKVATTTATPVVTSAASTLSVALTASVALVYSMF</sequence>
<dbReference type="VEuPathDB" id="FungiDB:H257_04387"/>
<reference evidence="3 4" key="1">
    <citation type="submission" date="2018-08" db="EMBL/GenBank/DDBJ databases">
        <title>Aphanomyces genome sequencing and annotation.</title>
        <authorList>
            <person name="Minardi D."/>
            <person name="Oidtmann B."/>
            <person name="Van Der Giezen M."/>
            <person name="Studholme D.J."/>
        </authorList>
    </citation>
    <scope>NUCLEOTIDE SEQUENCE [LARGE SCALE GENOMIC DNA]</scope>
    <source>
        <strain evidence="2 4">D2</strain>
        <strain evidence="1 3">Kv</strain>
    </source>
</reference>
<dbReference type="Proteomes" id="UP000265427">
    <property type="component" value="Unassembled WGS sequence"/>
</dbReference>
<accession>A0A397A8L6</accession>
<evidence type="ECO:0000313" key="1">
    <source>
        <dbReference type="EMBL" id="RHY03902.1"/>
    </source>
</evidence>
<dbReference type="InterPro" id="IPR002200">
    <property type="entry name" value="Elicitin"/>
</dbReference>
<dbReference type="EMBL" id="QUTD01005076">
    <property type="protein sequence ID" value="RHY64310.1"/>
    <property type="molecule type" value="Genomic_DNA"/>
</dbReference>
<evidence type="ECO:0000313" key="3">
    <source>
        <dbReference type="Proteomes" id="UP000265427"/>
    </source>
</evidence>
<proteinExistence type="predicted"/>
<protein>
    <submittedName>
        <fullName evidence="1">Uncharacterized protein</fullName>
    </submittedName>
</protein>
<dbReference type="Proteomes" id="UP000266643">
    <property type="component" value="Unassembled WGS sequence"/>
</dbReference>
<evidence type="ECO:0000313" key="2">
    <source>
        <dbReference type="EMBL" id="RHY64310.1"/>
    </source>
</evidence>
<comment type="caution">
    <text evidence="1">The sequence shown here is derived from an EMBL/GenBank/DDBJ whole genome shotgun (WGS) entry which is preliminary data.</text>
</comment>